<feature type="signal peptide" evidence="1">
    <location>
        <begin position="1"/>
        <end position="17"/>
    </location>
</feature>
<dbReference type="InterPro" id="IPR045916">
    <property type="entry name" value="DUF5777"/>
</dbReference>
<dbReference type="OrthoDB" id="1117410at2"/>
<accession>A0A7K0ET98</accession>
<evidence type="ECO:0000313" key="4">
    <source>
        <dbReference type="Proteomes" id="UP000441754"/>
    </source>
</evidence>
<evidence type="ECO:0000313" key="3">
    <source>
        <dbReference type="EMBL" id="MRS64751.1"/>
    </source>
</evidence>
<keyword evidence="1" id="KW-0732">Signal</keyword>
<name>A0A7K0ET98_9BACT</name>
<evidence type="ECO:0000256" key="1">
    <source>
        <dbReference type="SAM" id="SignalP"/>
    </source>
</evidence>
<feature type="chain" id="PRO_5029784279" description="DUF5777 domain-containing protein" evidence="1">
    <location>
        <begin position="18"/>
        <end position="295"/>
    </location>
</feature>
<reference evidence="3 4" key="1">
    <citation type="journal article" date="2018" name="Antonie Van Leeuwenhoek">
        <title>Larkinella terrae sp. nov., isolated from soil on Jeju Island, South Korea.</title>
        <authorList>
            <person name="Ten L.N."/>
            <person name="Jeon J."/>
            <person name="Park S.J."/>
            <person name="Park S."/>
            <person name="Lee S.Y."/>
            <person name="Kim M.K."/>
            <person name="Jung H.Y."/>
        </authorList>
    </citation>
    <scope>NUCLEOTIDE SEQUENCE [LARGE SCALE GENOMIC DNA]</scope>
    <source>
        <strain evidence="3 4">KCTC 52001</strain>
    </source>
</reference>
<organism evidence="3 4">
    <name type="scientific">Larkinella terrae</name>
    <dbReference type="NCBI Taxonomy" id="2025311"/>
    <lineage>
        <taxon>Bacteria</taxon>
        <taxon>Pseudomonadati</taxon>
        <taxon>Bacteroidota</taxon>
        <taxon>Cytophagia</taxon>
        <taxon>Cytophagales</taxon>
        <taxon>Spirosomataceae</taxon>
        <taxon>Larkinella</taxon>
    </lineage>
</organism>
<protein>
    <recommendedName>
        <fullName evidence="2">DUF5777 domain-containing protein</fullName>
    </recommendedName>
</protein>
<evidence type="ECO:0000259" key="2">
    <source>
        <dbReference type="Pfam" id="PF19089"/>
    </source>
</evidence>
<feature type="domain" description="DUF5777" evidence="2">
    <location>
        <begin position="38"/>
        <end position="291"/>
    </location>
</feature>
<dbReference type="Pfam" id="PF19089">
    <property type="entry name" value="DUF5777"/>
    <property type="match status" value="1"/>
</dbReference>
<sequence length="295" mass="32777">MKRLFILAFLAGGPVFAQTDLLSNLDAEPTTRPVTATFKSTRLLNGHTVETIKAKHLDFRISHRFDRINKGVDEFFGLDYATVRLGLEYGINDNLTFGIGRSTIEKNLDSYLKARLIRQTKGSRSFPVTISALGTLALDPRKPAQGGEFKVYSERLVGSGHLLIARKVSESFSLQLMPTAIFRPSPVKPGQTQVIPSVGIGGRLKFNKRMSINAEYYWVDQNRLKTGQPFATYNPIALGLDIETGGHVFQLIFTNSFGMIEKQFLTQTGGAFGGQFEKGDIHFGFSVSRTFSFDH</sequence>
<dbReference type="RefSeq" id="WP_154178059.1">
    <property type="nucleotide sequence ID" value="NZ_WJXZ01000014.1"/>
</dbReference>
<dbReference type="Proteomes" id="UP000441754">
    <property type="component" value="Unassembled WGS sequence"/>
</dbReference>
<gene>
    <name evidence="3" type="ORF">GJJ30_25855</name>
</gene>
<proteinExistence type="predicted"/>
<keyword evidence="4" id="KW-1185">Reference proteome</keyword>
<comment type="caution">
    <text evidence="3">The sequence shown here is derived from an EMBL/GenBank/DDBJ whole genome shotgun (WGS) entry which is preliminary data.</text>
</comment>
<dbReference type="AlphaFoldDB" id="A0A7K0ET98"/>
<dbReference type="EMBL" id="WJXZ01000014">
    <property type="protein sequence ID" value="MRS64751.1"/>
    <property type="molecule type" value="Genomic_DNA"/>
</dbReference>